<evidence type="ECO:0000256" key="4">
    <source>
        <dbReference type="ARBA" id="ARBA00022857"/>
    </source>
</evidence>
<dbReference type="GO" id="GO:0004499">
    <property type="term" value="F:N,N-dimethylaniline monooxygenase activity"/>
    <property type="evidence" value="ECO:0007669"/>
    <property type="project" value="InterPro"/>
</dbReference>
<evidence type="ECO:0000313" key="7">
    <source>
        <dbReference type="EMBL" id="KAJ4851629.1"/>
    </source>
</evidence>
<dbReference type="AlphaFoldDB" id="A0A9Q0GJU4"/>
<evidence type="ECO:0000313" key="8">
    <source>
        <dbReference type="Proteomes" id="UP001141552"/>
    </source>
</evidence>
<evidence type="ECO:0000256" key="2">
    <source>
        <dbReference type="ARBA" id="ARBA00022630"/>
    </source>
</evidence>
<sequence>MGKQLAIIGAGVSGLAACKYALERGFSPIVFEADDSLGGVWVHTLETTKLQDPKDNYQFSDFPWPSWVKEVHPSSSQVVEYLESYAKHFGIFPHIRFNSKVIGIDYIGESCEEIESWEFWGGKGKPFGSQGKWHIKVQNVKSCTFEVYEAEFVVLCIGQFSGVPYIPEFPPNKGPQVFKGKVTHSMDYSNMDNRIAREFIKGKRVAVVGSHKSALDIAMECANMNRVDYPCTLIQRTPTWFVPIESLLESMIGFLYLNRFSEFMSHKPGESVLLSILATMLSPLGWAISKLTEAYLRWNYPLKKYGMLPKTSFIQHLAQCQMAALPNKFYDRVEEGSIIIKNSPSFSFCETGLITEGDNQRVDTDIVILATGFKTDEKLKNIFQSPVFQEWILGSPTSAIPLYRQILHPRIPQLAVVGYVDSFTTVLSSEIKSQWLMQFLDGKIELPCVREMEKEATMWGDHIKQTTGKYFRRSCIKSANIWYTDQLCRDMGCNPRRKKGFLEDLFVPYGPTDYANLLPKQGNNWNKQKSL</sequence>
<keyword evidence="6" id="KW-0503">Monooxygenase</keyword>
<keyword evidence="4" id="KW-0521">NADP</keyword>
<comment type="cofactor">
    <cofactor evidence="6">
        <name>FAD</name>
        <dbReference type="ChEBI" id="CHEBI:57692"/>
    </cofactor>
</comment>
<evidence type="ECO:0000256" key="6">
    <source>
        <dbReference type="RuleBase" id="RU361177"/>
    </source>
</evidence>
<dbReference type="EMBL" id="JAKUCV010000003">
    <property type="protein sequence ID" value="KAJ4851629.1"/>
    <property type="molecule type" value="Genomic_DNA"/>
</dbReference>
<dbReference type="OrthoDB" id="66881at2759"/>
<keyword evidence="8" id="KW-1185">Reference proteome</keyword>
<comment type="caution">
    <text evidence="7">The sequence shown here is derived from an EMBL/GenBank/DDBJ whole genome shotgun (WGS) entry which is preliminary data.</text>
</comment>
<protein>
    <recommendedName>
        <fullName evidence="6">Flavin-containing monooxygenase</fullName>
        <ecNumber evidence="6">1.-.-.-</ecNumber>
    </recommendedName>
</protein>
<dbReference type="PIRSF" id="PIRSF000332">
    <property type="entry name" value="FMO"/>
    <property type="match status" value="1"/>
</dbReference>
<dbReference type="FunFam" id="3.50.50.60:FF:000403">
    <property type="entry name" value="Flavin-containing monooxygenase"/>
    <property type="match status" value="1"/>
</dbReference>
<dbReference type="SUPFAM" id="SSF51905">
    <property type="entry name" value="FAD/NAD(P)-binding domain"/>
    <property type="match status" value="2"/>
</dbReference>
<evidence type="ECO:0000256" key="3">
    <source>
        <dbReference type="ARBA" id="ARBA00022827"/>
    </source>
</evidence>
<reference evidence="7" key="1">
    <citation type="submission" date="2022-02" db="EMBL/GenBank/DDBJ databases">
        <authorList>
            <person name="Henning P.M."/>
            <person name="McCubbin A.G."/>
            <person name="Shore J.S."/>
        </authorList>
    </citation>
    <scope>NUCLEOTIDE SEQUENCE</scope>
    <source>
        <strain evidence="7">F60SS</strain>
        <tissue evidence="7">Leaves</tissue>
    </source>
</reference>
<accession>A0A9Q0GJU4</accession>
<dbReference type="FunFam" id="3.50.50.60:FF:000169">
    <property type="entry name" value="Flavin-containing monooxygenase"/>
    <property type="match status" value="1"/>
</dbReference>
<organism evidence="7 8">
    <name type="scientific">Turnera subulata</name>
    <dbReference type="NCBI Taxonomy" id="218843"/>
    <lineage>
        <taxon>Eukaryota</taxon>
        <taxon>Viridiplantae</taxon>
        <taxon>Streptophyta</taxon>
        <taxon>Embryophyta</taxon>
        <taxon>Tracheophyta</taxon>
        <taxon>Spermatophyta</taxon>
        <taxon>Magnoliopsida</taxon>
        <taxon>eudicotyledons</taxon>
        <taxon>Gunneridae</taxon>
        <taxon>Pentapetalae</taxon>
        <taxon>rosids</taxon>
        <taxon>fabids</taxon>
        <taxon>Malpighiales</taxon>
        <taxon>Passifloraceae</taxon>
        <taxon>Turnera</taxon>
    </lineage>
</organism>
<evidence type="ECO:0000256" key="5">
    <source>
        <dbReference type="ARBA" id="ARBA00023002"/>
    </source>
</evidence>
<dbReference type="InterPro" id="IPR036188">
    <property type="entry name" value="FAD/NAD-bd_sf"/>
</dbReference>
<dbReference type="Gene3D" id="3.50.50.60">
    <property type="entry name" value="FAD/NAD(P)-binding domain"/>
    <property type="match status" value="2"/>
</dbReference>
<keyword evidence="2 6" id="KW-0285">Flavoprotein</keyword>
<proteinExistence type="inferred from homology"/>
<name>A0A9Q0GJU4_9ROSI</name>
<dbReference type="GO" id="GO:0050660">
    <property type="term" value="F:flavin adenine dinucleotide binding"/>
    <property type="evidence" value="ECO:0007669"/>
    <property type="project" value="InterPro"/>
</dbReference>
<evidence type="ECO:0000256" key="1">
    <source>
        <dbReference type="ARBA" id="ARBA00009183"/>
    </source>
</evidence>
<comment type="similarity">
    <text evidence="1 6">Belongs to the FMO family.</text>
</comment>
<gene>
    <name evidence="7" type="ORF">Tsubulata_022997</name>
</gene>
<keyword evidence="3 6" id="KW-0274">FAD</keyword>
<dbReference type="InterPro" id="IPR050346">
    <property type="entry name" value="FMO-like"/>
</dbReference>
<dbReference type="PANTHER" id="PTHR23023">
    <property type="entry name" value="DIMETHYLANILINE MONOOXYGENASE"/>
    <property type="match status" value="1"/>
</dbReference>
<keyword evidence="5 6" id="KW-0560">Oxidoreductase</keyword>
<dbReference type="Proteomes" id="UP001141552">
    <property type="component" value="Unassembled WGS sequence"/>
</dbReference>
<dbReference type="EC" id="1.-.-.-" evidence="6"/>
<reference evidence="7" key="2">
    <citation type="journal article" date="2023" name="Plants (Basel)">
        <title>Annotation of the Turnera subulata (Passifloraceae) Draft Genome Reveals the S-Locus Evolved after the Divergence of Turneroideae from Passifloroideae in a Stepwise Manner.</title>
        <authorList>
            <person name="Henning P.M."/>
            <person name="Roalson E.H."/>
            <person name="Mir W."/>
            <person name="McCubbin A.G."/>
            <person name="Shore J.S."/>
        </authorList>
    </citation>
    <scope>NUCLEOTIDE SEQUENCE</scope>
    <source>
        <strain evidence="7">F60SS</strain>
    </source>
</reference>
<dbReference type="InterPro" id="IPR000960">
    <property type="entry name" value="Flavin_mOase"/>
</dbReference>
<dbReference type="InterPro" id="IPR020946">
    <property type="entry name" value="Flavin_mOase-like"/>
</dbReference>
<dbReference type="Pfam" id="PF00743">
    <property type="entry name" value="FMO-like"/>
    <property type="match status" value="1"/>
</dbReference>
<dbReference type="PROSITE" id="PS51257">
    <property type="entry name" value="PROKAR_LIPOPROTEIN"/>
    <property type="match status" value="1"/>
</dbReference>
<dbReference type="GO" id="GO:0050661">
    <property type="term" value="F:NADP binding"/>
    <property type="evidence" value="ECO:0007669"/>
    <property type="project" value="InterPro"/>
</dbReference>